<reference evidence="3 4" key="1">
    <citation type="submission" date="2016-07" db="EMBL/GenBank/DDBJ databases">
        <title>Draft genome of Streptomyces diastatochromogenes.</title>
        <authorList>
            <person name="Podduturi R."/>
            <person name="Lukassen M.B."/>
            <person name="Clausen N."/>
            <person name="Nielsen J.L."/>
            <person name="Jorgensen N.O."/>
        </authorList>
    </citation>
    <scope>NUCLEOTIDE SEQUENCE [LARGE SCALE GENOMIC DNA]</scope>
    <source>
        <strain evidence="3 4">DSM 40608</strain>
    </source>
</reference>
<dbReference type="InterPro" id="IPR000073">
    <property type="entry name" value="AB_hydrolase_1"/>
</dbReference>
<evidence type="ECO:0000256" key="1">
    <source>
        <dbReference type="ARBA" id="ARBA00022801"/>
    </source>
</evidence>
<dbReference type="Proteomes" id="UP000215483">
    <property type="component" value="Unassembled WGS sequence"/>
</dbReference>
<dbReference type="PRINTS" id="PR00412">
    <property type="entry name" value="EPOXHYDRLASE"/>
</dbReference>
<dbReference type="Gene3D" id="3.40.50.1820">
    <property type="entry name" value="alpha/beta hydrolase"/>
    <property type="match status" value="1"/>
</dbReference>
<organism evidence="3 4">
    <name type="scientific">Streptomyces diastatochromogenes</name>
    <dbReference type="NCBI Taxonomy" id="42236"/>
    <lineage>
        <taxon>Bacteria</taxon>
        <taxon>Bacillati</taxon>
        <taxon>Actinomycetota</taxon>
        <taxon>Actinomycetes</taxon>
        <taxon>Kitasatosporales</taxon>
        <taxon>Streptomycetaceae</taxon>
        <taxon>Streptomyces</taxon>
    </lineage>
</organism>
<sequence length="276" mass="29931">MREVNGTLIHGVVGGEGEPLVLLHGWPQTWREWRHLLRPLADLGYTVVAPDLRGTGGSAFTETGYDKDNQARDVRELLRSLGLNGPVRLVGHDIGGMVAFSYARLYPEQVHRLVLADLAVPGFGLEEIMDPASGGYFHFGLFMTPEAPELLFQGNERAFLSWWFGKMSADPEAFPPQEIDILAASLRAPWALSGGFGHYRTMLDDGRTNRAWADAGGVLTMPVLAVGGEHSVGTYLARSLTSVAPDLTEAVIAGSGHYIPDERPEALLATLAPFLA</sequence>
<evidence type="ECO:0000313" key="3">
    <source>
        <dbReference type="EMBL" id="OXY90336.1"/>
    </source>
</evidence>
<dbReference type="InterPro" id="IPR033124">
    <property type="entry name" value="Ser_caboxypep_his_AS"/>
</dbReference>
<protein>
    <recommendedName>
        <fullName evidence="2">AB hydrolase-1 domain-containing protein</fullName>
    </recommendedName>
</protein>
<dbReference type="InterPro" id="IPR000639">
    <property type="entry name" value="Epox_hydrolase-like"/>
</dbReference>
<dbReference type="AlphaFoldDB" id="A0A233S3S9"/>
<dbReference type="GO" id="GO:0004185">
    <property type="term" value="F:serine-type carboxypeptidase activity"/>
    <property type="evidence" value="ECO:0007669"/>
    <property type="project" value="InterPro"/>
</dbReference>
<gene>
    <name evidence="3" type="ORF">BEK98_35515</name>
</gene>
<comment type="caution">
    <text evidence="3">The sequence shown here is derived from an EMBL/GenBank/DDBJ whole genome shotgun (WGS) entry which is preliminary data.</text>
</comment>
<evidence type="ECO:0000313" key="4">
    <source>
        <dbReference type="Proteomes" id="UP000215483"/>
    </source>
</evidence>
<dbReference type="SUPFAM" id="SSF53474">
    <property type="entry name" value="alpha/beta-Hydrolases"/>
    <property type="match status" value="1"/>
</dbReference>
<name>A0A233S3S9_STRDA</name>
<dbReference type="Pfam" id="PF00561">
    <property type="entry name" value="Abhydrolase_1"/>
    <property type="match status" value="1"/>
</dbReference>
<dbReference type="PANTHER" id="PTHR43329">
    <property type="entry name" value="EPOXIDE HYDROLASE"/>
    <property type="match status" value="1"/>
</dbReference>
<proteinExistence type="predicted"/>
<dbReference type="InterPro" id="IPR029058">
    <property type="entry name" value="AB_hydrolase_fold"/>
</dbReference>
<dbReference type="EMBL" id="MCGQ01000038">
    <property type="protein sequence ID" value="OXY90336.1"/>
    <property type="molecule type" value="Genomic_DNA"/>
</dbReference>
<evidence type="ECO:0000259" key="2">
    <source>
        <dbReference type="Pfam" id="PF00561"/>
    </source>
</evidence>
<keyword evidence="4" id="KW-1185">Reference proteome</keyword>
<keyword evidence="1" id="KW-0378">Hydrolase</keyword>
<dbReference type="PRINTS" id="PR00111">
    <property type="entry name" value="ABHYDROLASE"/>
</dbReference>
<accession>A0A233S3S9</accession>
<dbReference type="PROSITE" id="PS00560">
    <property type="entry name" value="CARBOXYPEPT_SER_HIS"/>
    <property type="match status" value="1"/>
</dbReference>
<feature type="domain" description="AB hydrolase-1" evidence="2">
    <location>
        <begin position="19"/>
        <end position="259"/>
    </location>
</feature>